<dbReference type="PANTHER" id="PTHR11561:SF0">
    <property type="entry name" value="PHOSPHOENOLPYRUVATE CARBOXYKINASE [GTP]-RELATED"/>
    <property type="match status" value="1"/>
</dbReference>
<organism evidence="4">
    <name type="scientific">Anisakis simplex</name>
    <name type="common">Herring worm</name>
    <dbReference type="NCBI Taxonomy" id="6269"/>
    <lineage>
        <taxon>Eukaryota</taxon>
        <taxon>Metazoa</taxon>
        <taxon>Ecdysozoa</taxon>
        <taxon>Nematoda</taxon>
        <taxon>Chromadorea</taxon>
        <taxon>Rhabditida</taxon>
        <taxon>Spirurina</taxon>
        <taxon>Ascaridomorpha</taxon>
        <taxon>Ascaridoidea</taxon>
        <taxon>Anisakidae</taxon>
        <taxon>Anisakis</taxon>
        <taxon>Anisakis simplex complex</taxon>
    </lineage>
</organism>
<gene>
    <name evidence="2" type="ORF">ASIM_LOCUS20456</name>
</gene>
<dbReference type="GO" id="GO:0019543">
    <property type="term" value="P:propionate catabolic process"/>
    <property type="evidence" value="ECO:0007669"/>
    <property type="project" value="TreeGrafter"/>
</dbReference>
<accession>A0A0M3KJA6</accession>
<dbReference type="GO" id="GO:0046327">
    <property type="term" value="P:glycerol biosynthetic process from pyruvate"/>
    <property type="evidence" value="ECO:0007669"/>
    <property type="project" value="TreeGrafter"/>
</dbReference>
<dbReference type="GO" id="GO:0030145">
    <property type="term" value="F:manganese ion binding"/>
    <property type="evidence" value="ECO:0007669"/>
    <property type="project" value="TreeGrafter"/>
</dbReference>
<evidence type="ECO:0000313" key="4">
    <source>
        <dbReference type="WBParaSite" id="ASIM_0002107801-mRNA-1"/>
    </source>
</evidence>
<keyword evidence="3" id="KW-1185">Reference proteome</keyword>
<dbReference type="GO" id="GO:0006094">
    <property type="term" value="P:gluconeogenesis"/>
    <property type="evidence" value="ECO:0007669"/>
    <property type="project" value="InterPro"/>
</dbReference>
<dbReference type="GO" id="GO:0005525">
    <property type="term" value="F:GTP binding"/>
    <property type="evidence" value="ECO:0007669"/>
    <property type="project" value="InterPro"/>
</dbReference>
<proteinExistence type="predicted"/>
<dbReference type="WBParaSite" id="ASIM_0002107801-mRNA-1">
    <property type="protein sequence ID" value="ASIM_0002107801-mRNA-1"/>
    <property type="gene ID" value="ASIM_0002107801"/>
</dbReference>
<dbReference type="GO" id="GO:0006107">
    <property type="term" value="P:oxaloacetate metabolic process"/>
    <property type="evidence" value="ECO:0007669"/>
    <property type="project" value="TreeGrafter"/>
</dbReference>
<evidence type="ECO:0000313" key="2">
    <source>
        <dbReference type="EMBL" id="VDK77038.1"/>
    </source>
</evidence>
<dbReference type="PANTHER" id="PTHR11561">
    <property type="entry name" value="PHOSPHOENOLPYRUVATE CARBOXYKINASE"/>
    <property type="match status" value="1"/>
</dbReference>
<dbReference type="GO" id="GO:0033993">
    <property type="term" value="P:response to lipid"/>
    <property type="evidence" value="ECO:0007669"/>
    <property type="project" value="TreeGrafter"/>
</dbReference>
<dbReference type="Proteomes" id="UP000267096">
    <property type="component" value="Unassembled WGS sequence"/>
</dbReference>
<reference evidence="4" key="1">
    <citation type="submission" date="2017-02" db="UniProtKB">
        <authorList>
            <consortium name="WormBaseParasite"/>
        </authorList>
    </citation>
    <scope>IDENTIFICATION</scope>
</reference>
<dbReference type="GO" id="GO:0071333">
    <property type="term" value="P:cellular response to glucose stimulus"/>
    <property type="evidence" value="ECO:0007669"/>
    <property type="project" value="TreeGrafter"/>
</dbReference>
<reference evidence="2 3" key="2">
    <citation type="submission" date="2018-11" db="EMBL/GenBank/DDBJ databases">
        <authorList>
            <consortium name="Pathogen Informatics"/>
        </authorList>
    </citation>
    <scope>NUCLEOTIDE SEQUENCE [LARGE SCALE GENOMIC DNA]</scope>
</reference>
<dbReference type="GO" id="GO:0042594">
    <property type="term" value="P:response to starvation"/>
    <property type="evidence" value="ECO:0007669"/>
    <property type="project" value="TreeGrafter"/>
</dbReference>
<evidence type="ECO:0000313" key="3">
    <source>
        <dbReference type="Proteomes" id="UP000267096"/>
    </source>
</evidence>
<dbReference type="Pfam" id="PF00821">
    <property type="entry name" value="PEPCK_GTP"/>
    <property type="match status" value="1"/>
</dbReference>
<dbReference type="InterPro" id="IPR035077">
    <property type="entry name" value="PEP_carboxykinase_GTP_C"/>
</dbReference>
<feature type="domain" description="Phosphoenolpyruvate carboxykinase C-terminal P-loop" evidence="1">
    <location>
        <begin position="1"/>
        <end position="67"/>
    </location>
</feature>
<evidence type="ECO:0000259" key="1">
    <source>
        <dbReference type="Pfam" id="PF00821"/>
    </source>
</evidence>
<dbReference type="InterPro" id="IPR008209">
    <property type="entry name" value="PEP_carboxykinase_GTP"/>
</dbReference>
<dbReference type="AlphaFoldDB" id="A0A0M3KJA6"/>
<dbReference type="GO" id="GO:0004613">
    <property type="term" value="F:phosphoenolpyruvate carboxykinase (GTP) activity"/>
    <property type="evidence" value="ECO:0007669"/>
    <property type="project" value="TreeGrafter"/>
</dbReference>
<name>A0A0M3KJA6_ANISI</name>
<protein>
    <submittedName>
        <fullName evidence="4">PEPCK_GTP domain-containing protein</fullName>
    </submittedName>
</protein>
<dbReference type="EMBL" id="UYRR01039648">
    <property type="protein sequence ID" value="VDK77038.1"/>
    <property type="molecule type" value="Genomic_DNA"/>
</dbReference>
<sequence length="92" mass="10572">MNLFLKRSDNTYEWPGYGDNIRIFDWIIRRLTADEKNTAVITPIGLIPQEAAMQLELNTARRIYEHAMGASNIPKGIDEEFCEAMKRLSKVA</sequence>
<dbReference type="GO" id="GO:0005829">
    <property type="term" value="C:cytosol"/>
    <property type="evidence" value="ECO:0007669"/>
    <property type="project" value="TreeGrafter"/>
</dbReference>
<dbReference type="InterPro" id="IPR013035">
    <property type="entry name" value="PEP_carboxykinase_C"/>
</dbReference>
<dbReference type="SUPFAM" id="SSF53795">
    <property type="entry name" value="PEP carboxykinase-like"/>
    <property type="match status" value="1"/>
</dbReference>
<dbReference type="Gene3D" id="3.90.228.20">
    <property type="match status" value="1"/>
</dbReference>